<dbReference type="PROSITE" id="PS50931">
    <property type="entry name" value="HTH_LYSR"/>
    <property type="match status" value="1"/>
</dbReference>
<dbReference type="InterPro" id="IPR036390">
    <property type="entry name" value="WH_DNA-bd_sf"/>
</dbReference>
<dbReference type="GO" id="GO:0003677">
    <property type="term" value="F:DNA binding"/>
    <property type="evidence" value="ECO:0007669"/>
    <property type="project" value="UniProtKB-KW"/>
</dbReference>
<dbReference type="InterPro" id="IPR005119">
    <property type="entry name" value="LysR_subst-bd"/>
</dbReference>
<dbReference type="Gene3D" id="3.40.190.290">
    <property type="match status" value="1"/>
</dbReference>
<dbReference type="InterPro" id="IPR000847">
    <property type="entry name" value="LysR_HTH_N"/>
</dbReference>
<dbReference type="SUPFAM" id="SSF53850">
    <property type="entry name" value="Periplasmic binding protein-like II"/>
    <property type="match status" value="1"/>
</dbReference>
<dbReference type="OrthoDB" id="464481at2"/>
<evidence type="ECO:0000259" key="6">
    <source>
        <dbReference type="PROSITE" id="PS50931"/>
    </source>
</evidence>
<accession>A0A2S0MYR7</accession>
<evidence type="ECO:0000256" key="1">
    <source>
        <dbReference type="ARBA" id="ARBA00009437"/>
    </source>
</evidence>
<evidence type="ECO:0000256" key="4">
    <source>
        <dbReference type="ARBA" id="ARBA00023159"/>
    </source>
</evidence>
<dbReference type="PANTHER" id="PTHR30293">
    <property type="entry name" value="TRANSCRIPTIONAL REGULATORY PROTEIN NAC-RELATED"/>
    <property type="match status" value="1"/>
</dbReference>
<keyword evidence="5" id="KW-0804">Transcription</keyword>
<dbReference type="AlphaFoldDB" id="A0A2S0MYR7"/>
<dbReference type="KEGG" id="simp:C6571_05660"/>
<gene>
    <name evidence="7" type="ORF">C6571_05660</name>
</gene>
<dbReference type="Proteomes" id="UP000239326">
    <property type="component" value="Chromosome"/>
</dbReference>
<dbReference type="Pfam" id="PF03466">
    <property type="entry name" value="LysR_substrate"/>
    <property type="match status" value="1"/>
</dbReference>
<reference evidence="7 8" key="1">
    <citation type="submission" date="2018-03" db="EMBL/GenBank/DDBJ databases">
        <title>Genome sequencing of Simplicispira sp.</title>
        <authorList>
            <person name="Kim S.-J."/>
            <person name="Heo J."/>
            <person name="Kwon S.-W."/>
        </authorList>
    </citation>
    <scope>NUCLEOTIDE SEQUENCE [LARGE SCALE GENOMIC DNA]</scope>
    <source>
        <strain evidence="7 8">SC1-8</strain>
    </source>
</reference>
<comment type="similarity">
    <text evidence="1">Belongs to the LysR transcriptional regulatory family.</text>
</comment>
<dbReference type="EMBL" id="CP027669">
    <property type="protein sequence ID" value="AVO40843.1"/>
    <property type="molecule type" value="Genomic_DNA"/>
</dbReference>
<dbReference type="SUPFAM" id="SSF46785">
    <property type="entry name" value="Winged helix' DNA-binding domain"/>
    <property type="match status" value="1"/>
</dbReference>
<evidence type="ECO:0000256" key="5">
    <source>
        <dbReference type="ARBA" id="ARBA00023163"/>
    </source>
</evidence>
<dbReference type="GO" id="GO:2000142">
    <property type="term" value="P:regulation of DNA-templated transcription initiation"/>
    <property type="evidence" value="ECO:0007669"/>
    <property type="project" value="TreeGrafter"/>
</dbReference>
<dbReference type="Gene3D" id="1.10.10.10">
    <property type="entry name" value="Winged helix-like DNA-binding domain superfamily/Winged helix DNA-binding domain"/>
    <property type="match status" value="1"/>
</dbReference>
<feature type="domain" description="HTH lysR-type" evidence="6">
    <location>
        <begin position="5"/>
        <end position="62"/>
    </location>
</feature>
<keyword evidence="4" id="KW-0010">Activator</keyword>
<evidence type="ECO:0000313" key="7">
    <source>
        <dbReference type="EMBL" id="AVO40843.1"/>
    </source>
</evidence>
<name>A0A2S0MYR7_9BURK</name>
<dbReference type="Pfam" id="PF00126">
    <property type="entry name" value="HTH_1"/>
    <property type="match status" value="1"/>
</dbReference>
<sequence>MNKAFNYRHLYYFWMVAKEGSMSNAAARLDMAVQTVSTQVRELERDLGCQLLRPAGRGLALTDAGVVALRQAESIFQLGEALPELVRAAAQSPSVRLVVGIADGLPKLEVQRLLQPVLGVPGLRLVCLEGEMPDLLAELALHKLDVVLSDHPAPFHPRLKVHNHPLGTSAMGWYAAPQWWAQAVDGFPVSLQTVPVLLPTTHSIVRHLIDHWLAQKGLRPRVAGEFEDNALLEAFGGTGLGVFPGAVAAQAELLQRCQVRLVGACDGVQENYYAISTERKLAHPLVLQLVQRSAGADLVQ</sequence>
<keyword evidence="3" id="KW-0238">DNA-binding</keyword>
<evidence type="ECO:0000256" key="2">
    <source>
        <dbReference type="ARBA" id="ARBA00023015"/>
    </source>
</evidence>
<keyword evidence="2" id="KW-0805">Transcription regulation</keyword>
<evidence type="ECO:0000313" key="8">
    <source>
        <dbReference type="Proteomes" id="UP000239326"/>
    </source>
</evidence>
<dbReference type="InterPro" id="IPR036388">
    <property type="entry name" value="WH-like_DNA-bd_sf"/>
</dbReference>
<dbReference type="PANTHER" id="PTHR30293:SF2">
    <property type="entry name" value="TRANSCRIPTIONAL ACTIVATOR PROTEIN NHAR"/>
    <property type="match status" value="1"/>
</dbReference>
<protein>
    <submittedName>
        <fullName evidence="7">LysR family transcriptional regulator</fullName>
    </submittedName>
</protein>
<dbReference type="GO" id="GO:0003700">
    <property type="term" value="F:DNA-binding transcription factor activity"/>
    <property type="evidence" value="ECO:0007669"/>
    <property type="project" value="InterPro"/>
</dbReference>
<proteinExistence type="inferred from homology"/>
<keyword evidence="8" id="KW-1185">Reference proteome</keyword>
<organism evidence="7 8">
    <name type="scientific">Simplicispira suum</name>
    <dbReference type="NCBI Taxonomy" id="2109915"/>
    <lineage>
        <taxon>Bacteria</taxon>
        <taxon>Pseudomonadati</taxon>
        <taxon>Pseudomonadota</taxon>
        <taxon>Betaproteobacteria</taxon>
        <taxon>Burkholderiales</taxon>
        <taxon>Comamonadaceae</taxon>
        <taxon>Simplicispira</taxon>
    </lineage>
</organism>
<evidence type="ECO:0000256" key="3">
    <source>
        <dbReference type="ARBA" id="ARBA00023125"/>
    </source>
</evidence>
<dbReference type="RefSeq" id="WP_106445832.1">
    <property type="nucleotide sequence ID" value="NZ_CP027669.1"/>
</dbReference>